<name>A0A0A1T8S3_9HYPO</name>
<dbReference type="HOGENOM" id="CLU_1289751_0_0_1"/>
<proteinExistence type="predicted"/>
<feature type="region of interest" description="Disordered" evidence="1">
    <location>
        <begin position="184"/>
        <end position="214"/>
    </location>
</feature>
<reference evidence="2 3" key="1">
    <citation type="journal article" date="2015" name="Genome Announc.">
        <title>Draft Genome Sequence and Gene Annotation of the Entomopathogenic Fungus Verticillium hemipterigenum.</title>
        <authorList>
            <person name="Horn F."/>
            <person name="Habel A."/>
            <person name="Scharf D.H."/>
            <person name="Dworschak J."/>
            <person name="Brakhage A.A."/>
            <person name="Guthke R."/>
            <person name="Hertweck C."/>
            <person name="Linde J."/>
        </authorList>
    </citation>
    <scope>NUCLEOTIDE SEQUENCE [LARGE SCALE GENOMIC DNA]</scope>
</reference>
<evidence type="ECO:0000313" key="3">
    <source>
        <dbReference type="Proteomes" id="UP000039046"/>
    </source>
</evidence>
<keyword evidence="3" id="KW-1185">Reference proteome</keyword>
<evidence type="ECO:0000313" key="2">
    <source>
        <dbReference type="EMBL" id="CEJ93521.1"/>
    </source>
</evidence>
<feature type="compositionally biased region" description="Polar residues" evidence="1">
    <location>
        <begin position="196"/>
        <end position="206"/>
    </location>
</feature>
<dbReference type="EMBL" id="CDHN01000005">
    <property type="protein sequence ID" value="CEJ93521.1"/>
    <property type="molecule type" value="Genomic_DNA"/>
</dbReference>
<feature type="compositionally biased region" description="Acidic residues" evidence="1">
    <location>
        <begin position="87"/>
        <end position="115"/>
    </location>
</feature>
<gene>
    <name evidence="2" type="ORF">VHEMI09102</name>
</gene>
<dbReference type="OrthoDB" id="5327951at2759"/>
<protein>
    <submittedName>
        <fullName evidence="2">Uncharacterized protein</fullName>
    </submittedName>
</protein>
<organism evidence="2 3">
    <name type="scientific">[Torrubiella] hemipterigena</name>
    <dbReference type="NCBI Taxonomy" id="1531966"/>
    <lineage>
        <taxon>Eukaryota</taxon>
        <taxon>Fungi</taxon>
        <taxon>Dikarya</taxon>
        <taxon>Ascomycota</taxon>
        <taxon>Pezizomycotina</taxon>
        <taxon>Sordariomycetes</taxon>
        <taxon>Hypocreomycetidae</taxon>
        <taxon>Hypocreales</taxon>
        <taxon>Clavicipitaceae</taxon>
        <taxon>Clavicipitaceae incertae sedis</taxon>
        <taxon>'Torrubiella' clade</taxon>
    </lineage>
</organism>
<feature type="compositionally biased region" description="Basic and acidic residues" evidence="1">
    <location>
        <begin position="54"/>
        <end position="66"/>
    </location>
</feature>
<sequence>MTVLSDMGGTRGLALVYCAKTDLIFIMGFDNPCSYDPILMRKTRFGISDDERAVDDENHDCKRAEDGVDGEYEDEERGEDQQNEHETEPEEEEDDLGEDEEESGQESDEYDDMLGDCEGRDAQTVLRDINRWYQNLAELPGGENSDGMWGMKGTIKALYKKHGWPGETFDGDAFLVDLLRRSICGDGPERDREQGNRTTSPSCQRSQGHRENPY</sequence>
<evidence type="ECO:0000256" key="1">
    <source>
        <dbReference type="SAM" id="MobiDB-lite"/>
    </source>
</evidence>
<accession>A0A0A1T8S3</accession>
<feature type="compositionally biased region" description="Acidic residues" evidence="1">
    <location>
        <begin position="67"/>
        <end position="78"/>
    </location>
</feature>
<dbReference type="Proteomes" id="UP000039046">
    <property type="component" value="Unassembled WGS sequence"/>
</dbReference>
<dbReference type="STRING" id="1531966.A0A0A1T8S3"/>
<dbReference type="AlphaFoldDB" id="A0A0A1T8S3"/>
<feature type="region of interest" description="Disordered" evidence="1">
    <location>
        <begin position="54"/>
        <end position="116"/>
    </location>
</feature>